<dbReference type="InterPro" id="IPR027291">
    <property type="entry name" value="Glyco_hydro_38_N_sf"/>
</dbReference>
<dbReference type="Pfam" id="PF07748">
    <property type="entry name" value="Glyco_hydro_38C"/>
    <property type="match status" value="1"/>
</dbReference>
<dbReference type="Pfam" id="PF09261">
    <property type="entry name" value="Alpha-mann_mid"/>
    <property type="match status" value="1"/>
</dbReference>
<dbReference type="FunFam" id="2.70.98.30:FF:000010">
    <property type="entry name" value="Cytosolic alpha-mannosidase"/>
    <property type="match status" value="1"/>
</dbReference>
<dbReference type="FunFam" id="1.20.1270.50:FF:000004">
    <property type="entry name" value="alpha-mannosidase 2C1 isoform X1"/>
    <property type="match status" value="1"/>
</dbReference>
<dbReference type="EMBL" id="CP027226">
    <property type="protein sequence ID" value="AVM42901.1"/>
    <property type="molecule type" value="Genomic_DNA"/>
</dbReference>
<dbReference type="Gene3D" id="2.60.40.2220">
    <property type="match status" value="1"/>
</dbReference>
<dbReference type="GO" id="GO:0004559">
    <property type="term" value="F:alpha-mannosidase activity"/>
    <property type="evidence" value="ECO:0007669"/>
    <property type="project" value="InterPro"/>
</dbReference>
<dbReference type="InterPro" id="IPR000602">
    <property type="entry name" value="Glyco_hydro_38_N"/>
</dbReference>
<dbReference type="SMART" id="SM00872">
    <property type="entry name" value="Alpha-mann_mid"/>
    <property type="match status" value="1"/>
</dbReference>
<name>A0A2S0KPD5_9FIRM</name>
<keyword evidence="4" id="KW-0326">Glycosidase</keyword>
<dbReference type="InterPro" id="IPR011330">
    <property type="entry name" value="Glyco_hydro/deAcase_b/a-brl"/>
</dbReference>
<evidence type="ECO:0000256" key="4">
    <source>
        <dbReference type="ARBA" id="ARBA00023295"/>
    </source>
</evidence>
<dbReference type="Gene3D" id="2.70.98.30">
    <property type="entry name" value="Golgi alpha-mannosidase II, domain 4"/>
    <property type="match status" value="1"/>
</dbReference>
<dbReference type="Pfam" id="PF17677">
    <property type="entry name" value="Glyco_hydro38C2"/>
    <property type="match status" value="1"/>
</dbReference>
<dbReference type="Gene3D" id="1.20.1270.50">
    <property type="entry name" value="Glycoside hydrolase family 38, central domain"/>
    <property type="match status" value="1"/>
</dbReference>
<keyword evidence="2" id="KW-0479">Metal-binding</keyword>
<dbReference type="InterPro" id="IPR011013">
    <property type="entry name" value="Gal_mutarotase_sf_dom"/>
</dbReference>
<evidence type="ECO:0000256" key="3">
    <source>
        <dbReference type="ARBA" id="ARBA00022801"/>
    </source>
</evidence>
<dbReference type="InterPro" id="IPR041147">
    <property type="entry name" value="GH38_C"/>
</dbReference>
<feature type="domain" description="Glycoside hydrolase family 38 central" evidence="5">
    <location>
        <begin position="517"/>
        <end position="593"/>
    </location>
</feature>
<dbReference type="AlphaFoldDB" id="A0A2S0KPD5"/>
<dbReference type="Gene3D" id="3.20.110.10">
    <property type="entry name" value="Glycoside hydrolase 38, N terminal domain"/>
    <property type="match status" value="1"/>
</dbReference>
<evidence type="ECO:0000256" key="1">
    <source>
        <dbReference type="ARBA" id="ARBA00009792"/>
    </source>
</evidence>
<dbReference type="SUPFAM" id="SSF88688">
    <property type="entry name" value="Families 57/38 glycoside transferase middle domain"/>
    <property type="match status" value="1"/>
</dbReference>
<dbReference type="SUPFAM" id="SSF74650">
    <property type="entry name" value="Galactose mutarotase-like"/>
    <property type="match status" value="1"/>
</dbReference>
<protein>
    <submittedName>
        <fullName evidence="6">Alpha-mannosidase</fullName>
    </submittedName>
</protein>
<evidence type="ECO:0000256" key="2">
    <source>
        <dbReference type="ARBA" id="ARBA00022723"/>
    </source>
</evidence>
<dbReference type="Pfam" id="PF01074">
    <property type="entry name" value="Glyco_hydro_38N"/>
    <property type="match status" value="1"/>
</dbReference>
<evidence type="ECO:0000259" key="5">
    <source>
        <dbReference type="SMART" id="SM00872"/>
    </source>
</evidence>
<dbReference type="InterPro" id="IPR011682">
    <property type="entry name" value="Glyco_hydro_38_C"/>
</dbReference>
<dbReference type="InterPro" id="IPR028995">
    <property type="entry name" value="Glyco_hydro_57/38_cen_sf"/>
</dbReference>
<accession>A0A2S0KPD5</accession>
<keyword evidence="3" id="KW-0378">Hydrolase</keyword>
<dbReference type="GO" id="GO:0046872">
    <property type="term" value="F:metal ion binding"/>
    <property type="evidence" value="ECO:0007669"/>
    <property type="project" value="UniProtKB-KW"/>
</dbReference>
<dbReference type="GO" id="GO:0030246">
    <property type="term" value="F:carbohydrate binding"/>
    <property type="evidence" value="ECO:0007669"/>
    <property type="project" value="InterPro"/>
</dbReference>
<dbReference type="FunFam" id="3.20.110.10:FF:000002">
    <property type="entry name" value="alpha-mannosidase 2C1 isoform X1"/>
    <property type="match status" value="1"/>
</dbReference>
<comment type="similarity">
    <text evidence="1">Belongs to the glycosyl hydrolase 38 family.</text>
</comment>
<gene>
    <name evidence="6" type="ORF">C5Q98_06625</name>
</gene>
<dbReference type="KEGG" id="fsa:C5Q98_06625"/>
<dbReference type="OrthoDB" id="9772207at2"/>
<evidence type="ECO:0000313" key="7">
    <source>
        <dbReference type="Proteomes" id="UP000237947"/>
    </source>
</evidence>
<sequence>MNYLPERVQTICDQLKRLTVKQALPTPKKWQFKKGQFFYPEEADQDPTPYAEFDNSTMHWYGPDNHYWFKNEVVVPEEFDGKPLWIKVSSQFEGGEDMRNPQFLLFVNGEVTQGMDVNHLDVLLSENAKAGDVYKLDVQAYSGTLYHEFNFSTALLEIDPEIKDLYYDLQIPLQAFKRLEDESLSKIKLTKVLNDAVNLLDLRVPYSEEFYDSVRETREFLAKDLYTDLAGEDEVIASCIGHTHIDVAWWWTVSQTKEKVVRSFATVLKLMEEYPDYKFLHSTPQVYSYVKERYPEMFERIKERVKEGRWEPEGANWVEMDTNISSGESLTRQMLYGKKFNRENFDRENRVYWLPDTFGYNAQLPQLLKKSDVDYFMTTKISWSQVNKIPFDTFHWKGIDGTEVLTHMITTPAIGQDVKADFNTTYNGMLHPDAICGAWERYQQKDLNNDILVCFGHGDGGGGATRWMLETEKRLSKGITGIPKTRQVYAQQYFDELEERVGNNPKLPVWQGDLYLEYHRGTYTSMARNKRSNRKTELGLMALELISSLALDGVDYPKEDIDQIWTMVLRNQFHDILPGTAINEVYEVTRLEYREAKETICKLIDARLDYLFGEGDKVTLFNPHGYTRNDVVNLGKIDAKAIQASDGSVYAVQQTNDGAIAYVENLPSKGYESFTKLAQEVESKNRLVLSADKHSIETPFYDVKFDEDFNITSIYDKNNKREVVQDGKRANLLRVYEDKPMYYDNWDIDYYYTEKFWDLTDVESAEWVEVGDIRATLRVVRKFSNSTLNQDIHFYADSRRIDFVNVVEWNEFQHLLKVHFPVNVNTDEATFDIQFGNIKRKIHKNTSWDQARFETCAHKWVDLSEGNYGVSLMNDCKYGHSFMESTIVLSLIKSGIQPNPVSDRETHYFTYSLLPHEGDFRVGRTVEESYNLNQEVIVKDNTADKGKFSLVSVDSPNVVIETVKVAEDGEGKVVRLYESENSYTHVTLKWNGEFSSVEACNLQERTLSADEASQPVVDEDGIHFTIKPYEIYSLRIK</sequence>
<dbReference type="CDD" id="cd10789">
    <property type="entry name" value="GH38N_AMII_ER_cytosolic"/>
    <property type="match status" value="1"/>
</dbReference>
<dbReference type="PANTHER" id="PTHR46017:SF1">
    <property type="entry name" value="ALPHA-MANNOSIDASE 2C1"/>
    <property type="match status" value="1"/>
</dbReference>
<dbReference type="InterPro" id="IPR015341">
    <property type="entry name" value="Glyco_hydro_38_cen"/>
</dbReference>
<evidence type="ECO:0000313" key="6">
    <source>
        <dbReference type="EMBL" id="AVM42901.1"/>
    </source>
</evidence>
<keyword evidence="7" id="KW-1185">Reference proteome</keyword>
<dbReference type="Proteomes" id="UP000237947">
    <property type="component" value="Chromosome"/>
</dbReference>
<dbReference type="InterPro" id="IPR037094">
    <property type="entry name" value="Glyco_hydro_38_cen_sf"/>
</dbReference>
<organism evidence="6 7">
    <name type="scientific">Fastidiosipila sanguinis</name>
    <dbReference type="NCBI Taxonomy" id="236753"/>
    <lineage>
        <taxon>Bacteria</taxon>
        <taxon>Bacillati</taxon>
        <taxon>Bacillota</taxon>
        <taxon>Clostridia</taxon>
        <taxon>Eubacteriales</taxon>
        <taxon>Oscillospiraceae</taxon>
        <taxon>Fastidiosipila</taxon>
    </lineage>
</organism>
<dbReference type="GO" id="GO:0009313">
    <property type="term" value="P:oligosaccharide catabolic process"/>
    <property type="evidence" value="ECO:0007669"/>
    <property type="project" value="TreeGrafter"/>
</dbReference>
<dbReference type="PANTHER" id="PTHR46017">
    <property type="entry name" value="ALPHA-MANNOSIDASE 2C1"/>
    <property type="match status" value="1"/>
</dbReference>
<dbReference type="SUPFAM" id="SSF88713">
    <property type="entry name" value="Glycoside hydrolase/deacetylase"/>
    <property type="match status" value="1"/>
</dbReference>
<dbReference type="GO" id="GO:0006013">
    <property type="term" value="P:mannose metabolic process"/>
    <property type="evidence" value="ECO:0007669"/>
    <property type="project" value="InterPro"/>
</dbReference>
<reference evidence="7" key="1">
    <citation type="submission" date="2018-02" db="EMBL/GenBank/DDBJ databases">
        <authorList>
            <person name="Holder M.E."/>
            <person name="Ajami N.J."/>
            <person name="Petrosino J.F."/>
        </authorList>
    </citation>
    <scope>NUCLEOTIDE SEQUENCE [LARGE SCALE GENOMIC DNA]</scope>
    <source>
        <strain evidence="7">CCUG 47711</strain>
    </source>
</reference>
<dbReference type="RefSeq" id="WP_106012849.1">
    <property type="nucleotide sequence ID" value="NZ_CP027226.1"/>
</dbReference>
<proteinExistence type="inferred from homology"/>